<dbReference type="Pfam" id="PF01610">
    <property type="entry name" value="DDE_Tnp_ISL3"/>
    <property type="match status" value="1"/>
</dbReference>
<accession>A0A1C2I4P2</accession>
<protein>
    <submittedName>
        <fullName evidence="4">Transposase</fullName>
    </submittedName>
</protein>
<dbReference type="InterPro" id="IPR002560">
    <property type="entry name" value="Transposase_DDE"/>
</dbReference>
<evidence type="ECO:0000259" key="1">
    <source>
        <dbReference type="Pfam" id="PF01610"/>
    </source>
</evidence>
<dbReference type="Pfam" id="PF14690">
    <property type="entry name" value="Zn_ribbon_ISL3"/>
    <property type="match status" value="1"/>
</dbReference>
<dbReference type="EMBL" id="LWRY01000151">
    <property type="protein sequence ID" value="OCX70962.1"/>
    <property type="molecule type" value="Genomic_DNA"/>
</dbReference>
<dbReference type="NCBIfam" id="NF033550">
    <property type="entry name" value="transpos_ISL3"/>
    <property type="match status" value="1"/>
</dbReference>
<evidence type="ECO:0000313" key="4">
    <source>
        <dbReference type="EMBL" id="OCX70962.1"/>
    </source>
</evidence>
<evidence type="ECO:0000259" key="2">
    <source>
        <dbReference type="Pfam" id="PF13542"/>
    </source>
</evidence>
<dbReference type="InterPro" id="IPR029261">
    <property type="entry name" value="Transposase_Znf"/>
</dbReference>
<feature type="domain" description="Transposase IS204/IS1001/IS1096/IS1165 helix-turn-helix" evidence="2">
    <location>
        <begin position="97"/>
        <end position="146"/>
    </location>
</feature>
<dbReference type="PANTHER" id="PTHR33498">
    <property type="entry name" value="TRANSPOSASE FOR INSERTION SEQUENCE ELEMENT IS1557"/>
    <property type="match status" value="1"/>
</dbReference>
<dbReference type="PANTHER" id="PTHR33498:SF1">
    <property type="entry name" value="TRANSPOSASE FOR INSERTION SEQUENCE ELEMENT IS1557"/>
    <property type="match status" value="1"/>
</dbReference>
<name>A0A1C2I4P2_ACITH</name>
<dbReference type="Pfam" id="PF13542">
    <property type="entry name" value="HTH_Tnp_ISL3"/>
    <property type="match status" value="1"/>
</dbReference>
<proteinExistence type="predicted"/>
<comment type="caution">
    <text evidence="4">The sequence shown here is derived from an EMBL/GenBank/DDBJ whole genome shotgun (WGS) entry which is preliminary data.</text>
</comment>
<reference evidence="4" key="1">
    <citation type="journal article" date="2016" name="Int. J. Mol. Sci.">
        <title>Comparative genomics of the extreme acidophile Acidithiobacillus thiooxidans reveals intraspecific divergence and niche adaptation.</title>
        <authorList>
            <person name="Zhang X."/>
            <person name="Feng X."/>
            <person name="Tao J."/>
            <person name="Ma L."/>
            <person name="Xiao Y."/>
            <person name="Liang Y."/>
            <person name="Liu X."/>
            <person name="Yin H."/>
        </authorList>
    </citation>
    <scope>NUCLEOTIDE SEQUENCE [LARGE SCALE GENOMIC DNA]</scope>
    <source>
        <strain evidence="4">DXS-W</strain>
    </source>
</reference>
<gene>
    <name evidence="4" type="ORF">A6M23_12955</name>
</gene>
<dbReference type="InterPro" id="IPR047951">
    <property type="entry name" value="Transpos_ISL3"/>
</dbReference>
<dbReference type="InterPro" id="IPR032877">
    <property type="entry name" value="Transposase_HTH"/>
</dbReference>
<feature type="domain" description="Transposase IS204/IS1001/IS1096/IS1165 zinc-finger" evidence="3">
    <location>
        <begin position="46"/>
        <end position="91"/>
    </location>
</feature>
<dbReference type="Proteomes" id="UP000095008">
    <property type="component" value="Unassembled WGS sequence"/>
</dbReference>
<dbReference type="AlphaFoldDB" id="A0A1C2I4P2"/>
<sequence>MGENPASLESPPDASANIIRLPGYAIRTLRETGHDYHIQIETLAPTAVCPACQGVQCVGYGRSELLVHDLPMHGKRVGLYIDARRFKCRGCGKTFMESLPAVDGKRRMTERLAHWIGPRSLNYTFTSVGEEIGVTEGTIRNIAHDYIEALEQTHHFETPEWMGIDEIHLLRRPRAVITNLRENTAIDLLPDRGKRSILRYLAALKQRDRIRTVAMDMWRPYRDAVHEVLPDASVVVDKFHVLRMANQSMDELRRSLSRSKDADRLRRRAAGVKKDAYLFRKREKDLDDSERLILDGWLRSIPELGEAWRLKEGFYGVYDADNKKDAHQRYIVWAASVPPECQSAFQPILTAWQNWEPYILAYFDQQVTNAFTESLNSLIRVTNRMGRGYSFEVLRAKILFTRGTHKKTLQRPKFRRESLGTTAFYHMGMALPLESDEDQTEINYGVDLRLLAEALDTGGNDTIHKSPRDLG</sequence>
<dbReference type="RefSeq" id="WP_065974435.1">
    <property type="nucleotide sequence ID" value="NZ_LWRY01000151.1"/>
</dbReference>
<feature type="domain" description="Transposase IS204/IS1001/IS1096/IS1165 DDE" evidence="1">
    <location>
        <begin position="162"/>
        <end position="398"/>
    </location>
</feature>
<keyword evidence="5" id="KW-1185">Reference proteome</keyword>
<dbReference type="OrthoDB" id="1014181at2"/>
<evidence type="ECO:0000313" key="5">
    <source>
        <dbReference type="Proteomes" id="UP000095008"/>
    </source>
</evidence>
<organism evidence="4 5">
    <name type="scientific">Acidithiobacillus thiooxidans</name>
    <name type="common">Thiobacillus thiooxidans</name>
    <dbReference type="NCBI Taxonomy" id="930"/>
    <lineage>
        <taxon>Bacteria</taxon>
        <taxon>Pseudomonadati</taxon>
        <taxon>Pseudomonadota</taxon>
        <taxon>Acidithiobacillia</taxon>
        <taxon>Acidithiobacillales</taxon>
        <taxon>Acidithiobacillaceae</taxon>
        <taxon>Acidithiobacillus</taxon>
    </lineage>
</organism>
<evidence type="ECO:0000259" key="3">
    <source>
        <dbReference type="Pfam" id="PF14690"/>
    </source>
</evidence>